<organism evidence="4 5">
    <name type="scientific">Leishmania major</name>
    <dbReference type="NCBI Taxonomy" id="5664"/>
    <lineage>
        <taxon>Eukaryota</taxon>
        <taxon>Discoba</taxon>
        <taxon>Euglenozoa</taxon>
        <taxon>Kinetoplastea</taxon>
        <taxon>Metakinetoplastina</taxon>
        <taxon>Trypanosomatida</taxon>
        <taxon>Trypanosomatidae</taxon>
        <taxon>Leishmaniinae</taxon>
        <taxon>Leishmania</taxon>
    </lineage>
</organism>
<gene>
    <name evidence="4" type="ORF">LMJF_36_6480</name>
</gene>
<dbReference type="SUPFAM" id="SSF53254">
    <property type="entry name" value="Phosphoglycerate mutase-like"/>
    <property type="match status" value="1"/>
</dbReference>
<dbReference type="Proteomes" id="UP000000542">
    <property type="component" value="Chromosome 36"/>
</dbReference>
<evidence type="ECO:0000256" key="2">
    <source>
        <dbReference type="ARBA" id="ARBA00022801"/>
    </source>
</evidence>
<dbReference type="EMBL" id="FR796432">
    <property type="protein sequence ID" value="CAJ09626.1"/>
    <property type="molecule type" value="Genomic_DNA"/>
</dbReference>
<accession>Q4Q0A9</accession>
<dbReference type="KEGG" id="lma:LMJF_36_6480"/>
<dbReference type="GeneID" id="5655961"/>
<dbReference type="PANTHER" id="PTHR11567:SF110">
    <property type="entry name" value="2-PHOSPHOXYLOSE PHOSPHATASE 1"/>
    <property type="match status" value="1"/>
</dbReference>
<sequence>MVQVVHRHGERSALINDNKTEICGTLYPCGELTGERVKMVRAIGEFARSRYNDLSLVESPLCPSTQYNSSLVYTRPTHTQRTIQSATAFLHSLFQDDYFYPVAYSVNRTTDMLLSTDAVPSVVGRSWLDNQAVYPGLMEVNAAWFKYVFSWNHTSKLDLTQGSASQNLEQAMLANINAPPRLSPSYNMFHYSAHDTTVTPFAATFGDQGNTTMHPPFAVTSFVALLQDTADASGWYVRLIRSNPVKVASGTYVFRQTGIAVHCFDATGNRYRVSTGICPLDDFRRMVDHSRPAVADGHSAMTHAQYSNMGSPRTIADNKLVPLRCWIYRYACPSKSCPGSYILSAVDHQCYPQTDIPNSSSSEGTSSSDVSSFKKPANWMPRVSSPEKSRHIAADILRGVTNGVTVGAAVRKHDEYRRHC</sequence>
<keyword evidence="2" id="KW-0378">Hydrolase</keyword>
<proteinExistence type="inferred from homology"/>
<dbReference type="VEuPathDB" id="TriTrypDB:LMJSD75_360079000"/>
<dbReference type="VEuPathDB" id="TriTrypDB:LMJLV39_360079100"/>
<dbReference type="InterPro" id="IPR029033">
    <property type="entry name" value="His_PPase_superfam"/>
</dbReference>
<evidence type="ECO:0000256" key="3">
    <source>
        <dbReference type="SAM" id="MobiDB-lite"/>
    </source>
</evidence>
<evidence type="ECO:0000313" key="5">
    <source>
        <dbReference type="Proteomes" id="UP000000542"/>
    </source>
</evidence>
<dbReference type="InterPro" id="IPR000560">
    <property type="entry name" value="His_Pase_clade-2"/>
</dbReference>
<dbReference type="InParanoid" id="Q4Q0A9"/>
<dbReference type="PANTHER" id="PTHR11567">
    <property type="entry name" value="ACID PHOSPHATASE-RELATED"/>
    <property type="match status" value="1"/>
</dbReference>
<dbReference type="CDD" id="cd07061">
    <property type="entry name" value="HP_HAP_like"/>
    <property type="match status" value="1"/>
</dbReference>
<dbReference type="OMA" id="WIYRYAC"/>
<keyword evidence="5" id="KW-1185">Reference proteome</keyword>
<evidence type="ECO:0000313" key="4">
    <source>
        <dbReference type="EMBL" id="CAJ09626.1"/>
    </source>
</evidence>
<reference evidence="4 5" key="1">
    <citation type="journal article" date="2005" name="Science">
        <title>The genome of the kinetoplastid parasite, Leishmania major.</title>
        <authorList>
            <person name="Ivens A.C."/>
            <person name="Peacock C.S."/>
            <person name="Worthey E.A."/>
            <person name="Murphy L."/>
            <person name="Aggarwal G."/>
            <person name="Berriman M."/>
            <person name="Sisk E."/>
            <person name="Rajandream M.A."/>
            <person name="Adlem E."/>
            <person name="Aert R."/>
            <person name="Anupama A."/>
            <person name="Apostolou Z."/>
            <person name="Attipoe P."/>
            <person name="Bason N."/>
            <person name="Bauser C."/>
            <person name="Beck A."/>
            <person name="Beverley S.M."/>
            <person name="Bianchettin G."/>
            <person name="Borzym K."/>
            <person name="Bothe G."/>
            <person name="Bruschi C.V."/>
            <person name="Collins M."/>
            <person name="Cadag E."/>
            <person name="Ciarloni L."/>
            <person name="Clayton C."/>
            <person name="Coulson R.M."/>
            <person name="Cronin A."/>
            <person name="Cruz A.K."/>
            <person name="Davies R.M."/>
            <person name="De Gaudenzi J."/>
            <person name="Dobson D.E."/>
            <person name="Duesterhoeft A."/>
            <person name="Fazelina G."/>
            <person name="Fosker N."/>
            <person name="Frasch A.C."/>
            <person name="Fraser A."/>
            <person name="Fuchs M."/>
            <person name="Gabel C."/>
            <person name="Goble A."/>
            <person name="Goffeau A."/>
            <person name="Harris D."/>
            <person name="Hertz-Fowler C."/>
            <person name="Hilbert H."/>
            <person name="Horn D."/>
            <person name="Huang Y."/>
            <person name="Klages S."/>
            <person name="Knights A."/>
            <person name="Kube M."/>
            <person name="Larke N."/>
            <person name="Litvin L."/>
            <person name="Lord A."/>
            <person name="Louie T."/>
            <person name="Marra M."/>
            <person name="Masuy D."/>
            <person name="Matthews K."/>
            <person name="Michaeli S."/>
            <person name="Mottram J.C."/>
            <person name="Muller-Auer S."/>
            <person name="Munden H."/>
            <person name="Nelson S."/>
            <person name="Norbertczak H."/>
            <person name="Oliver K."/>
            <person name="O'neil S."/>
            <person name="Pentony M."/>
            <person name="Pohl T.M."/>
            <person name="Price C."/>
            <person name="Purnelle B."/>
            <person name="Quail M.A."/>
            <person name="Rabbinowitsch E."/>
            <person name="Reinhardt R."/>
            <person name="Rieger M."/>
            <person name="Rinta J."/>
            <person name="Robben J."/>
            <person name="Robertson L."/>
            <person name="Ruiz J.C."/>
            <person name="Rutter S."/>
            <person name="Saunders D."/>
            <person name="Schafer M."/>
            <person name="Schein J."/>
            <person name="Schwartz D.C."/>
            <person name="Seeger K."/>
            <person name="Seyler A."/>
            <person name="Sharp S."/>
            <person name="Shin H."/>
            <person name="Sivam D."/>
            <person name="Squares R."/>
            <person name="Squares S."/>
            <person name="Tosato V."/>
            <person name="Vogt C."/>
            <person name="Volckaert G."/>
            <person name="Wambutt R."/>
            <person name="Warren T."/>
            <person name="Wedler H."/>
            <person name="Woodward J."/>
            <person name="Zhou S."/>
            <person name="Zimmermann W."/>
            <person name="Smith D.F."/>
            <person name="Blackwell J.M."/>
            <person name="Stuart K.D."/>
            <person name="Barrell B."/>
            <person name="Myler P.J."/>
        </authorList>
    </citation>
    <scope>NUCLEOTIDE SEQUENCE [LARGE SCALE GENOMIC DNA]</scope>
    <source>
        <strain evidence="5">MHOM/IL/81/Friedlin</strain>
    </source>
</reference>
<dbReference type="HOGENOM" id="CLU_039467_0_0_1"/>
<name>Q4Q0A9_LEIMA</name>
<dbReference type="VEuPathDB" id="TriTrypDB:LmjF.36.6480"/>
<protein>
    <submittedName>
        <fullName evidence="4">Putative histidine secretory acid phosphatase</fullName>
    </submittedName>
</protein>
<reference evidence="4 5" key="2">
    <citation type="journal article" date="2011" name="Genome Res.">
        <title>Chromosome and gene copy number variation allow major structural change between species and strains of Leishmania.</title>
        <authorList>
            <person name="Rogers M.B."/>
            <person name="Hilley J.D."/>
            <person name="Dickens N.J."/>
            <person name="Wilkes J."/>
            <person name="Bates P.A."/>
            <person name="Depledge D.P."/>
            <person name="Harris D."/>
            <person name="Her Y."/>
            <person name="Herzyk P."/>
            <person name="Imamura H."/>
            <person name="Otto T.D."/>
            <person name="Sanders M."/>
            <person name="Seeger K."/>
            <person name="Dujardin J.C."/>
            <person name="Berriman M."/>
            <person name="Smith D.F."/>
            <person name="Hertz-Fowler C."/>
            <person name="Mottram J.C."/>
        </authorList>
    </citation>
    <scope>NUCLEOTIDE SEQUENCE [LARGE SCALE GENOMIC DNA]</scope>
    <source>
        <strain evidence="5">MHOM/IL/81/Friedlin</strain>
    </source>
</reference>
<dbReference type="VEuPathDB" id="TriTrypDB:LMJFC_360084400"/>
<dbReference type="Gene3D" id="3.40.50.1240">
    <property type="entry name" value="Phosphoglycerate mutase-like"/>
    <property type="match status" value="2"/>
</dbReference>
<comment type="similarity">
    <text evidence="1">Belongs to the histidine acid phosphatase family.</text>
</comment>
<evidence type="ECO:0000256" key="1">
    <source>
        <dbReference type="ARBA" id="ARBA00005375"/>
    </source>
</evidence>
<dbReference type="GO" id="GO:0016791">
    <property type="term" value="F:phosphatase activity"/>
    <property type="evidence" value="ECO:0000318"/>
    <property type="project" value="GO_Central"/>
</dbReference>
<feature type="region of interest" description="Disordered" evidence="3">
    <location>
        <begin position="356"/>
        <end position="385"/>
    </location>
</feature>
<dbReference type="AlphaFoldDB" id="Q4Q0A9"/>
<dbReference type="VEuPathDB" id="TriTrypDB:LMJLV39_360078700"/>
<dbReference type="RefSeq" id="XP_001687239.1">
    <property type="nucleotide sequence ID" value="XM_001687187.1"/>
</dbReference>
<dbReference type="InterPro" id="IPR050645">
    <property type="entry name" value="Histidine_acid_phosphatase"/>
</dbReference>
<feature type="compositionally biased region" description="Low complexity" evidence="3">
    <location>
        <begin position="359"/>
        <end position="371"/>
    </location>
</feature>
<dbReference type="VEuPathDB" id="TriTrypDB:LMJSD75_360078900"/>
<dbReference type="eggNOG" id="KOG3720">
    <property type="taxonomic scope" value="Eukaryota"/>
</dbReference>
<dbReference type="FunCoup" id="Q4Q0A9">
    <property type="interactions" value="18"/>
</dbReference>